<evidence type="ECO:0000313" key="1">
    <source>
        <dbReference type="EMBL" id="OXG04196.1"/>
    </source>
</evidence>
<keyword evidence="2" id="KW-1185">Reference proteome</keyword>
<dbReference type="RefSeq" id="WP_089480540.1">
    <property type="nucleotide sequence ID" value="NZ_MUGS01000034.1"/>
</dbReference>
<protein>
    <submittedName>
        <fullName evidence="1">Uncharacterized protein</fullName>
    </submittedName>
</protein>
<gene>
    <name evidence="1" type="ORF">B0A64_16190</name>
</gene>
<accession>A0A227P4T5</accession>
<sequence length="379" mass="44770">MEDLIAAFMEKDNCERIGIIAGTIETLLEKFSKGECTEEELFKFHEDLFKAHKREIFYAPDMDCANCYDFYYYFRLLNEVVSKNITVENLIEKLQFCKKAKAQDAIIDHLRGPLNNLDLQPSSLKMENCIYFDFNIYDSIEKEGLLSLVKDLNVVYSPIHLEEVARMGDKPHRKLRKNTITKVTDNNLIIQMQDVFEIHIQDPEKIYERVLDNLELSDALEQDRLIKANDRNIFFKEIYEKYRQHLHFMDDVFNTVSWEDIGKMLFFGGCYLGKEDFKVEKNKTTPGEILHRIYSLYNMLDNLSFFRDRNKKGRAFKSAVYDIEHLRYAANCRYFVTKDENLAARAKQIFRFMDIATEVIYISKTYSLQTFIQGLEGKD</sequence>
<comment type="caution">
    <text evidence="1">The sequence shown here is derived from an EMBL/GenBank/DDBJ whole genome shotgun (WGS) entry which is preliminary data.</text>
</comment>
<dbReference type="Proteomes" id="UP000214684">
    <property type="component" value="Unassembled WGS sequence"/>
</dbReference>
<reference evidence="1 2" key="1">
    <citation type="submission" date="2016-11" db="EMBL/GenBank/DDBJ databases">
        <title>Whole genomes of Flavobacteriaceae.</title>
        <authorList>
            <person name="Stine C."/>
            <person name="Li C."/>
            <person name="Tadesse D."/>
        </authorList>
    </citation>
    <scope>NUCLEOTIDE SEQUENCE [LARGE SCALE GENOMIC DNA]</scope>
    <source>
        <strain evidence="1 2">DSM 24704</strain>
    </source>
</reference>
<dbReference type="EMBL" id="MUGS01000034">
    <property type="protein sequence ID" value="OXG04196.1"/>
    <property type="molecule type" value="Genomic_DNA"/>
</dbReference>
<name>A0A227P4T5_9FLAO</name>
<dbReference type="OrthoDB" id="7064278at2"/>
<evidence type="ECO:0000313" key="2">
    <source>
        <dbReference type="Proteomes" id="UP000214684"/>
    </source>
</evidence>
<dbReference type="AlphaFoldDB" id="A0A227P4T5"/>
<organism evidence="1 2">
    <name type="scientific">Flavobacterium araucananum</name>
    <dbReference type="NCBI Taxonomy" id="946678"/>
    <lineage>
        <taxon>Bacteria</taxon>
        <taxon>Pseudomonadati</taxon>
        <taxon>Bacteroidota</taxon>
        <taxon>Flavobacteriia</taxon>
        <taxon>Flavobacteriales</taxon>
        <taxon>Flavobacteriaceae</taxon>
        <taxon>Flavobacterium</taxon>
    </lineage>
</organism>
<proteinExistence type="predicted"/>